<dbReference type="AlphaFoldDB" id="A0A7C1B9W5"/>
<dbReference type="EMBL" id="DQZR01000101">
    <property type="protein sequence ID" value="HDM36102.1"/>
    <property type="molecule type" value="Genomic_DNA"/>
</dbReference>
<name>A0A7C1B9W5_9EURY</name>
<organism evidence="2">
    <name type="scientific">Candidatus Syntropharchaeum butanivorans</name>
    <dbReference type="NCBI Taxonomy" id="1839936"/>
    <lineage>
        <taxon>Archaea</taxon>
        <taxon>Methanobacteriati</taxon>
        <taxon>Methanobacteriota</taxon>
        <taxon>Stenosarchaea group</taxon>
        <taxon>Methanomicrobia</taxon>
        <taxon>Methanosarcinales</taxon>
        <taxon>ANME-2 cluster</taxon>
        <taxon>Candidatus Syntropharchaeum</taxon>
    </lineage>
</organism>
<feature type="region of interest" description="Disordered" evidence="1">
    <location>
        <begin position="29"/>
        <end position="61"/>
    </location>
</feature>
<evidence type="ECO:0000256" key="1">
    <source>
        <dbReference type="SAM" id="MobiDB-lite"/>
    </source>
</evidence>
<comment type="caution">
    <text evidence="2">The sequence shown here is derived from an EMBL/GenBank/DDBJ whole genome shotgun (WGS) entry which is preliminary data.</text>
</comment>
<proteinExistence type="predicted"/>
<accession>A0A7C1B9W5</accession>
<feature type="compositionally biased region" description="Low complexity" evidence="1">
    <location>
        <begin position="44"/>
        <end position="61"/>
    </location>
</feature>
<gene>
    <name evidence="2" type="ORF">ENG09_02440</name>
</gene>
<protein>
    <submittedName>
        <fullName evidence="2">Uncharacterized protein</fullName>
    </submittedName>
</protein>
<reference evidence="2" key="1">
    <citation type="journal article" date="2020" name="mSystems">
        <title>Genome- and Community-Level Interaction Insights into Carbon Utilization and Element Cycling Functions of Hydrothermarchaeota in Hydrothermal Sediment.</title>
        <authorList>
            <person name="Zhou Z."/>
            <person name="Liu Y."/>
            <person name="Xu W."/>
            <person name="Pan J."/>
            <person name="Luo Z.H."/>
            <person name="Li M."/>
        </authorList>
    </citation>
    <scope>NUCLEOTIDE SEQUENCE [LARGE SCALE GENOMIC DNA]</scope>
    <source>
        <strain evidence="2">HyVt-185</strain>
    </source>
</reference>
<sequence>MAHGRRKPILFLVAVLVSITAGAFLVMPPHDEGVDNSKTPTQKTTSDMGESTSSSGSSDVSGRIVSIDFDKPGYNAGDTINVELKFENTGVVPITQEEVIIRAYCERLDSTLGRLALRTMTEDQRTSTTRRTYSVNVNPGEIGTLAASFRTEREIEGVSLAGDYEVTVILKGNGITLEVRKLELRLN</sequence>
<evidence type="ECO:0000313" key="2">
    <source>
        <dbReference type="EMBL" id="HDM36102.1"/>
    </source>
</evidence>
<dbReference type="Proteomes" id="UP000885863">
    <property type="component" value="Unassembled WGS sequence"/>
</dbReference>